<evidence type="ECO:0000313" key="3">
    <source>
        <dbReference type="Proteomes" id="UP000654304"/>
    </source>
</evidence>
<protein>
    <submittedName>
        <fullName evidence="2">Uncharacterized protein</fullName>
    </submittedName>
</protein>
<keyword evidence="1" id="KW-0732">Signal</keyword>
<evidence type="ECO:0000313" key="2">
    <source>
        <dbReference type="EMBL" id="MBC3931911.1"/>
    </source>
</evidence>
<feature type="signal peptide" evidence="1">
    <location>
        <begin position="1"/>
        <end position="20"/>
    </location>
</feature>
<dbReference type="Proteomes" id="UP000654304">
    <property type="component" value="Unassembled WGS sequence"/>
</dbReference>
<organism evidence="2 3">
    <name type="scientific">Undibacterium curvum</name>
    <dbReference type="NCBI Taxonomy" id="2762294"/>
    <lineage>
        <taxon>Bacteria</taxon>
        <taxon>Pseudomonadati</taxon>
        <taxon>Pseudomonadota</taxon>
        <taxon>Betaproteobacteria</taxon>
        <taxon>Burkholderiales</taxon>
        <taxon>Oxalobacteraceae</taxon>
        <taxon>Undibacterium</taxon>
    </lineage>
</organism>
<gene>
    <name evidence="2" type="ORF">H8K43_09530</name>
</gene>
<comment type="caution">
    <text evidence="2">The sequence shown here is derived from an EMBL/GenBank/DDBJ whole genome shotgun (WGS) entry which is preliminary data.</text>
</comment>
<evidence type="ECO:0000256" key="1">
    <source>
        <dbReference type="SAM" id="SignalP"/>
    </source>
</evidence>
<accession>A0ABR7A536</accession>
<name>A0ABR7A536_9BURK</name>
<dbReference type="EMBL" id="JACOGD010000004">
    <property type="protein sequence ID" value="MBC3931911.1"/>
    <property type="molecule type" value="Genomic_DNA"/>
</dbReference>
<dbReference type="RefSeq" id="WP_186903607.1">
    <property type="nucleotide sequence ID" value="NZ_JACOGD010000004.1"/>
</dbReference>
<reference evidence="2 3" key="1">
    <citation type="submission" date="2020-08" db="EMBL/GenBank/DDBJ databases">
        <title>Novel species isolated from subtropical streams in China.</title>
        <authorList>
            <person name="Lu H."/>
        </authorList>
    </citation>
    <scope>NUCLEOTIDE SEQUENCE [LARGE SCALE GENOMIC DNA]</scope>
    <source>
        <strain evidence="2 3">CY22W</strain>
    </source>
</reference>
<feature type="chain" id="PRO_5045753801" evidence="1">
    <location>
        <begin position="21"/>
        <end position="103"/>
    </location>
</feature>
<keyword evidence="3" id="KW-1185">Reference proteome</keyword>
<proteinExistence type="predicted"/>
<sequence>MKSPFLLLMLIPLTSCYALNQERFTNYATEAVPAGTAWNQAISRLAADGFRCEADGAVATLSCTRLRQSLLPYTCIERIQLQPDAEKKIVDTVKVPAIACAGL</sequence>